<dbReference type="Pfam" id="PF18407">
    <property type="entry name" value="GNAT_like"/>
    <property type="match status" value="1"/>
</dbReference>
<dbReference type="InterPro" id="IPR006357">
    <property type="entry name" value="HAD-SF_hydro_IIA"/>
</dbReference>
<dbReference type="NCBIfam" id="TIGR01460">
    <property type="entry name" value="HAD-SF-IIA"/>
    <property type="match status" value="1"/>
</dbReference>
<comment type="caution">
    <text evidence="2">The sequence shown here is derived from an EMBL/GenBank/DDBJ whole genome shotgun (WGS) entry which is preliminary data.</text>
</comment>
<evidence type="ECO:0000313" key="2">
    <source>
        <dbReference type="EMBL" id="KHF43616.1"/>
    </source>
</evidence>
<dbReference type="GO" id="GO:0005737">
    <property type="term" value="C:cytoplasm"/>
    <property type="evidence" value="ECO:0007669"/>
    <property type="project" value="TreeGrafter"/>
</dbReference>
<protein>
    <submittedName>
        <fullName evidence="2">HAD family hydrolase</fullName>
    </submittedName>
</protein>
<gene>
    <name evidence="2" type="ORF">MINT15_23410</name>
</gene>
<dbReference type="InterPro" id="IPR041065">
    <property type="entry name" value="GNAT-like"/>
</dbReference>
<dbReference type="InterPro" id="IPR036412">
    <property type="entry name" value="HAD-like_sf"/>
</dbReference>
<reference evidence="2 3" key="1">
    <citation type="submission" date="2014-10" db="EMBL/GenBank/DDBJ databases">
        <title>Genome sequence of Micropolyspora internatus JCM3315.</title>
        <authorList>
            <person name="Shin S.-K."/>
            <person name="Yi H."/>
        </authorList>
    </citation>
    <scope>NUCLEOTIDE SEQUENCE [LARGE SCALE GENOMIC DNA]</scope>
    <source>
        <strain evidence="2 3">JCM 3315</strain>
    </source>
</reference>
<proteinExistence type="predicted"/>
<dbReference type="PANTHER" id="PTHR19288:SF95">
    <property type="entry name" value="D-GLYCEROL 3-PHOSPHATE PHOSPHATASE"/>
    <property type="match status" value="1"/>
</dbReference>
<evidence type="ECO:0000313" key="3">
    <source>
        <dbReference type="Proteomes" id="UP000030848"/>
    </source>
</evidence>
<feature type="domain" description="GCN5-related N-acetyltransferase-like" evidence="1">
    <location>
        <begin position="276"/>
        <end position="336"/>
    </location>
</feature>
<dbReference type="Gene3D" id="3.40.50.1000">
    <property type="entry name" value="HAD superfamily/HAD-like"/>
    <property type="match status" value="2"/>
</dbReference>
<dbReference type="Proteomes" id="UP000030848">
    <property type="component" value="Unassembled WGS sequence"/>
</dbReference>
<dbReference type="AlphaFoldDB" id="A0A837DCV1"/>
<dbReference type="Pfam" id="PF13344">
    <property type="entry name" value="Hydrolase_6"/>
    <property type="match status" value="1"/>
</dbReference>
<dbReference type="EMBL" id="JRZE01000005">
    <property type="protein sequence ID" value="KHF43616.1"/>
    <property type="molecule type" value="Genomic_DNA"/>
</dbReference>
<organism evidence="2 3">
    <name type="scientific">Saccharomonospora viridis</name>
    <dbReference type="NCBI Taxonomy" id="1852"/>
    <lineage>
        <taxon>Bacteria</taxon>
        <taxon>Bacillati</taxon>
        <taxon>Actinomycetota</taxon>
        <taxon>Actinomycetes</taxon>
        <taxon>Pseudonocardiales</taxon>
        <taxon>Pseudonocardiaceae</taxon>
        <taxon>Saccharomonospora</taxon>
    </lineage>
</organism>
<dbReference type="Pfam" id="PF13242">
    <property type="entry name" value="Hydrolase_like"/>
    <property type="match status" value="1"/>
</dbReference>
<dbReference type="Gene3D" id="3.30.300.290">
    <property type="match status" value="1"/>
</dbReference>
<accession>A0A837DCV1</accession>
<keyword evidence="2" id="KW-0378">Hydrolase</keyword>
<dbReference type="PANTHER" id="PTHR19288">
    <property type="entry name" value="4-NITROPHENYLPHOSPHATASE-RELATED"/>
    <property type="match status" value="1"/>
</dbReference>
<sequence>MMAETLLDRHDAVLFDLDGTIYHGTRPIPNAAEAVAQVRDRGRPVRFVTNNASKSPDAVAKHLAGVGVPASAAEVSTSAQAGAALLRERLPDDALVLVVGTAALEAEVQAVGLRTTRKNAPEVAAVVQGHSPDTCWSDLAEACLAVRGGAWWVACNADATLPSERGQLPGNGSMVAALRTATNREPEVAGKPEAPLLRTAARSVEANSALVVGDRLDTDIAGAAAAGYRSLVVLTGVATAKRLLAAAPGERPDYLAVDLAVLTSEVNATDLEIGPRPGWRVTVDGDVLAVAAEDSGDQADRVDLLRHLCHAAWSSSVTTVRAEDEQAERALSSWGLL</sequence>
<evidence type="ECO:0000259" key="1">
    <source>
        <dbReference type="Pfam" id="PF18407"/>
    </source>
</evidence>
<dbReference type="GO" id="GO:0016791">
    <property type="term" value="F:phosphatase activity"/>
    <property type="evidence" value="ECO:0007669"/>
    <property type="project" value="TreeGrafter"/>
</dbReference>
<name>A0A837DCV1_9PSEU</name>
<dbReference type="SUPFAM" id="SSF56784">
    <property type="entry name" value="HAD-like"/>
    <property type="match status" value="1"/>
</dbReference>
<dbReference type="InterPro" id="IPR023214">
    <property type="entry name" value="HAD_sf"/>
</dbReference>